<keyword evidence="5" id="KW-0862">Zinc</keyword>
<feature type="domain" description="NF-X1-type" evidence="8">
    <location>
        <begin position="58"/>
        <end position="77"/>
    </location>
</feature>
<dbReference type="GO" id="GO:0008270">
    <property type="term" value="F:zinc ion binding"/>
    <property type="evidence" value="ECO:0007669"/>
    <property type="project" value="UniProtKB-KW"/>
</dbReference>
<evidence type="ECO:0000256" key="3">
    <source>
        <dbReference type="ARBA" id="ARBA00022737"/>
    </source>
</evidence>
<name>A0A7R9BM04_9CRUS</name>
<feature type="domain" description="NF-X1-type" evidence="8">
    <location>
        <begin position="110"/>
        <end position="130"/>
    </location>
</feature>
<feature type="domain" description="NF-X1-type" evidence="8">
    <location>
        <begin position="345"/>
        <end position="368"/>
    </location>
</feature>
<dbReference type="GO" id="GO:0000981">
    <property type="term" value="F:DNA-binding transcription factor activity, RNA polymerase II-specific"/>
    <property type="evidence" value="ECO:0007669"/>
    <property type="project" value="TreeGrafter"/>
</dbReference>
<accession>A0A7R9BM04</accession>
<dbReference type="InterPro" id="IPR034078">
    <property type="entry name" value="NFX1_fam"/>
</dbReference>
<sequence length="555" mass="61751">MLSCGFHKCKEVCHPLNECGDCPLSGTQSCPCGKFRKELPCTEEIGPCGDTCGKTLTCGVHVCAARCHRGNCGSCLQLILKKCRCGAKEKEVPCQKEFLCESKCKRIRDCKRHACNRKVCCSGACPSCEQPCGRMLGCKNHKCNSRCHQGPCFPCNIMVEIKCFCGKESRFVPCGRERTSKPPRCSEPCKLPSDCHHPKRQAHKCHFGPCPPCNLRCENSYSNCPHICEARCHDFVARAKPLQRKADTPWEVVTNPEVEIVKLPCPSCQVLVPVECFGKHEIFQRPCSEAVPFSCQRQCGKHLSCTNHTCALECHVVEGASGLDLAGMNCETCQSPCEKPRPEGCCHPCPLQIKGTGCHPGPCPRCDLMVKLPCHCGINQVYVKCYKWTAAGDEDKTKLLSCGNPCPKVMACGHSCTLQCHQGECASDRTCKKKVNVKCACKRKKKEFPCVYIREQAAHLAQLVACDQVCYDKAEEARKELEMKRKVEEELRKKKEQEELDAFERKMKGGGKKRKHRVEESAEDEEQWWRTQRGLLVAGLAAACVGVGLASFFVF</sequence>
<dbReference type="OrthoDB" id="536399at2759"/>
<keyword evidence="2" id="KW-0479">Metal-binding</keyword>
<evidence type="ECO:0000259" key="8">
    <source>
        <dbReference type="SMART" id="SM00438"/>
    </source>
</evidence>
<reference evidence="9" key="1">
    <citation type="submission" date="2020-11" db="EMBL/GenBank/DDBJ databases">
        <authorList>
            <person name="Tran Van P."/>
        </authorList>
    </citation>
    <scope>NUCLEOTIDE SEQUENCE</scope>
</reference>
<keyword evidence="7" id="KW-0812">Transmembrane</keyword>
<gene>
    <name evidence="9" type="ORF">NMOB1V02_LOCUS4712</name>
</gene>
<feature type="region of interest" description="Disordered" evidence="6">
    <location>
        <begin position="502"/>
        <end position="522"/>
    </location>
</feature>
<dbReference type="EMBL" id="OA882799">
    <property type="protein sequence ID" value="CAD7276969.1"/>
    <property type="molecule type" value="Genomic_DNA"/>
</dbReference>
<evidence type="ECO:0000256" key="2">
    <source>
        <dbReference type="ARBA" id="ARBA00022723"/>
    </source>
</evidence>
<dbReference type="PANTHER" id="PTHR12360">
    <property type="entry name" value="NUCLEAR TRANSCRIPTION FACTOR, X-BOX BINDING 1 NFX1"/>
    <property type="match status" value="1"/>
</dbReference>
<dbReference type="AlphaFoldDB" id="A0A7R9BM04"/>
<feature type="transmembrane region" description="Helical" evidence="7">
    <location>
        <begin position="535"/>
        <end position="554"/>
    </location>
</feature>
<dbReference type="Proteomes" id="UP000678499">
    <property type="component" value="Unassembled WGS sequence"/>
</dbReference>
<dbReference type="GO" id="GO:0000977">
    <property type="term" value="F:RNA polymerase II transcription regulatory region sequence-specific DNA binding"/>
    <property type="evidence" value="ECO:0007669"/>
    <property type="project" value="TreeGrafter"/>
</dbReference>
<dbReference type="EMBL" id="CAJPEX010000762">
    <property type="protein sequence ID" value="CAG0917121.1"/>
    <property type="molecule type" value="Genomic_DNA"/>
</dbReference>
<dbReference type="CDD" id="cd22249">
    <property type="entry name" value="UDM1_RNF168_RNF169-like"/>
    <property type="match status" value="1"/>
</dbReference>
<evidence type="ECO:0000256" key="1">
    <source>
        <dbReference type="ARBA" id="ARBA00007269"/>
    </source>
</evidence>
<keyword evidence="4" id="KW-0863">Zinc-finger</keyword>
<comment type="similarity">
    <text evidence="1">Belongs to the NFX1 family.</text>
</comment>
<dbReference type="SMART" id="SM00438">
    <property type="entry name" value="ZnF_NFX"/>
    <property type="match status" value="8"/>
</dbReference>
<protein>
    <recommendedName>
        <fullName evidence="8">NF-X1-type domain-containing protein</fullName>
    </recommendedName>
</protein>
<evidence type="ECO:0000256" key="4">
    <source>
        <dbReference type="ARBA" id="ARBA00022771"/>
    </source>
</evidence>
<keyword evidence="10" id="KW-1185">Reference proteome</keyword>
<dbReference type="GO" id="GO:0005634">
    <property type="term" value="C:nucleus"/>
    <property type="evidence" value="ECO:0007669"/>
    <property type="project" value="InterPro"/>
</dbReference>
<dbReference type="PANTHER" id="PTHR12360:SF1">
    <property type="entry name" value="NF-X1-TYPE ZINC FINGER PROTEIN NFXL1"/>
    <property type="match status" value="1"/>
</dbReference>
<proteinExistence type="inferred from homology"/>
<keyword evidence="3" id="KW-0677">Repeat</keyword>
<dbReference type="CDD" id="cd06008">
    <property type="entry name" value="NF-X1-zinc-finger"/>
    <property type="match status" value="3"/>
</dbReference>
<keyword evidence="7" id="KW-0472">Membrane</keyword>
<evidence type="ECO:0000313" key="9">
    <source>
        <dbReference type="EMBL" id="CAD7276969.1"/>
    </source>
</evidence>
<keyword evidence="7" id="KW-1133">Transmembrane helix</keyword>
<feature type="domain" description="NF-X1-type" evidence="8">
    <location>
        <begin position="4"/>
        <end position="24"/>
    </location>
</feature>
<evidence type="ECO:0000256" key="5">
    <source>
        <dbReference type="ARBA" id="ARBA00022833"/>
    </source>
</evidence>
<evidence type="ECO:0000256" key="6">
    <source>
        <dbReference type="SAM" id="MobiDB-lite"/>
    </source>
</evidence>
<evidence type="ECO:0000256" key="7">
    <source>
        <dbReference type="SAM" id="Phobius"/>
    </source>
</evidence>
<evidence type="ECO:0000313" key="10">
    <source>
        <dbReference type="Proteomes" id="UP000678499"/>
    </source>
</evidence>
<feature type="domain" description="NF-X1-type" evidence="8">
    <location>
        <begin position="305"/>
        <end position="339"/>
    </location>
</feature>
<feature type="domain" description="NF-X1-type" evidence="8">
    <location>
        <begin position="138"/>
        <end position="157"/>
    </location>
</feature>
<feature type="domain" description="NF-X1-type" evidence="8">
    <location>
        <begin position="412"/>
        <end position="433"/>
    </location>
</feature>
<feature type="domain" description="NF-X1-type" evidence="8">
    <location>
        <begin position="189"/>
        <end position="215"/>
    </location>
</feature>
<organism evidence="9">
    <name type="scientific">Notodromas monacha</name>
    <dbReference type="NCBI Taxonomy" id="399045"/>
    <lineage>
        <taxon>Eukaryota</taxon>
        <taxon>Metazoa</taxon>
        <taxon>Ecdysozoa</taxon>
        <taxon>Arthropoda</taxon>
        <taxon>Crustacea</taxon>
        <taxon>Oligostraca</taxon>
        <taxon>Ostracoda</taxon>
        <taxon>Podocopa</taxon>
        <taxon>Podocopida</taxon>
        <taxon>Cypridocopina</taxon>
        <taxon>Cypridoidea</taxon>
        <taxon>Cyprididae</taxon>
        <taxon>Notodromas</taxon>
    </lineage>
</organism>
<dbReference type="InterPro" id="IPR000967">
    <property type="entry name" value="Znf_NFX1"/>
</dbReference>